<name>H2KY76_CAEEL</name>
<keyword evidence="4 5" id="KW-0238">DNA-binding</keyword>
<dbReference type="eggNOG" id="KOG3590">
    <property type="taxonomic scope" value="Eukaryota"/>
</dbReference>
<evidence type="ECO:0000256" key="5">
    <source>
        <dbReference type="PROSITE-ProRule" id="PRU00309"/>
    </source>
</evidence>
<dbReference type="SUPFAM" id="SSF57716">
    <property type="entry name" value="Glucocorticoid receptor-like (DNA-binding domain)"/>
    <property type="match status" value="1"/>
</dbReference>
<dbReference type="SMART" id="SM00980">
    <property type="entry name" value="THAP"/>
    <property type="match status" value="1"/>
</dbReference>
<dbReference type="PROSITE" id="PS50950">
    <property type="entry name" value="ZF_THAP"/>
    <property type="match status" value="1"/>
</dbReference>
<gene>
    <name evidence="8 10" type="ORF">B0336.7</name>
    <name evidence="8" type="ORF">CELE_B0336.7</name>
</gene>
<organism evidence="8 9">
    <name type="scientific">Caenorhabditis elegans</name>
    <dbReference type="NCBI Taxonomy" id="6239"/>
    <lineage>
        <taxon>Eukaryota</taxon>
        <taxon>Metazoa</taxon>
        <taxon>Ecdysozoa</taxon>
        <taxon>Nematoda</taxon>
        <taxon>Chromadorea</taxon>
        <taxon>Rhabditida</taxon>
        <taxon>Rhabditina</taxon>
        <taxon>Rhabditomorpha</taxon>
        <taxon>Rhabditoidea</taxon>
        <taxon>Rhabditidae</taxon>
        <taxon>Peloderinae</taxon>
        <taxon>Caenorhabditis</taxon>
    </lineage>
</organism>
<evidence type="ECO:0000256" key="6">
    <source>
        <dbReference type="SAM" id="MobiDB-lite"/>
    </source>
</evidence>
<dbReference type="InParanoid" id="H2KY76"/>
<dbReference type="RefSeq" id="NP_498227.1">
    <property type="nucleotide sequence ID" value="NM_065826.4"/>
</dbReference>
<feature type="region of interest" description="Disordered" evidence="6">
    <location>
        <begin position="1"/>
        <end position="31"/>
    </location>
</feature>
<dbReference type="OMA" id="NTKFYAC"/>
<dbReference type="GO" id="GO:0008270">
    <property type="term" value="F:zinc ion binding"/>
    <property type="evidence" value="ECO:0007669"/>
    <property type="project" value="UniProtKB-KW"/>
</dbReference>
<dbReference type="GeneID" id="175792"/>
<evidence type="ECO:0000313" key="8">
    <source>
        <dbReference type="EMBL" id="CCD61522.1"/>
    </source>
</evidence>
<dbReference type="PaxDb" id="6239-B0336.7a"/>
<sequence length="501" mass="58944">MSKKIDHDEDDRDSSEYEEMDDDGEEAEIDMEQHEMIYEKDIEPVEQFQQEYISDQEPTSSNHEEIPVSMKIDYEEVYPHNAVQVDNAHEMVEAEKVYYENEMEDLVYHEIYRIEGNQKQENYKRIRNIVGSSASCLVCQRSESEKIRLFKWPKSEELKEQWLHFFRLPATVLQSATQEPYICCYHFSADTFVMIDDRIFWKMTALPKYRQRRPGLAEPFPWEPAVKHKMEMMQSTDTTNNSSVVEYKIRYRMPFNKHKTRNVHQVAVMTPVAQPHLYYEFHFNRYGLNNTKFYACLSCRKAKTESGIRDVIRTIHLDGYKFLSNGDPFNGHHFACRPHNVYDYKSSWRPVPGQNGEANFLDEVVYVDEGGNSLEWHAVTRPGDNREVEAVHEKEDPPIMMYDGNFEDPITEEVIETNYVLDEPPVLYSQDPDRKPKPSKKSRIKCHLCLKTSFSSTQSLVDHLQKHILDEKECKRCQKRISCDSRAICIRRGVCGSCFVV</sequence>
<feature type="domain" description="THAP-type" evidence="7">
    <location>
        <begin position="130"/>
        <end position="210"/>
    </location>
</feature>
<evidence type="ECO:0000313" key="9">
    <source>
        <dbReference type="Proteomes" id="UP000001940"/>
    </source>
</evidence>
<dbReference type="Bgee" id="WBGene00015147">
    <property type="expression patterns" value="Expressed in germ line (C elegans) and 4 other cell types or tissues"/>
</dbReference>
<dbReference type="AGR" id="WB:WBGene00015147"/>
<evidence type="ECO:0000256" key="3">
    <source>
        <dbReference type="ARBA" id="ARBA00022833"/>
    </source>
</evidence>
<evidence type="ECO:0000256" key="1">
    <source>
        <dbReference type="ARBA" id="ARBA00022723"/>
    </source>
</evidence>
<dbReference type="GO" id="GO:0003677">
    <property type="term" value="F:DNA binding"/>
    <property type="evidence" value="ECO:0007669"/>
    <property type="project" value="UniProtKB-UniRule"/>
</dbReference>
<dbReference type="Proteomes" id="UP000001940">
    <property type="component" value="Chromosome III"/>
</dbReference>
<keyword evidence="1" id="KW-0479">Metal-binding</keyword>
<dbReference type="STRING" id="6239.B0336.7a.1"/>
<keyword evidence="9" id="KW-1185">Reference proteome</keyword>
<dbReference type="AlphaFoldDB" id="H2KY76"/>
<evidence type="ECO:0000259" key="7">
    <source>
        <dbReference type="PROSITE" id="PS50950"/>
    </source>
</evidence>
<dbReference type="SMR" id="H2KY76"/>
<accession>H2KY76</accession>
<evidence type="ECO:0000256" key="2">
    <source>
        <dbReference type="ARBA" id="ARBA00022771"/>
    </source>
</evidence>
<dbReference type="EMBL" id="BX284603">
    <property type="protein sequence ID" value="CCD61522.1"/>
    <property type="molecule type" value="Genomic_DNA"/>
</dbReference>
<dbReference type="InterPro" id="IPR006612">
    <property type="entry name" value="THAP_Znf"/>
</dbReference>
<proteinExistence type="predicted"/>
<evidence type="ECO:0000313" key="10">
    <source>
        <dbReference type="WormBase" id="B0336.7a"/>
    </source>
</evidence>
<dbReference type="ExpressionAtlas" id="H2KY76">
    <property type="expression patterns" value="baseline and differential"/>
</dbReference>
<dbReference type="IntAct" id="H2KY76">
    <property type="interactions" value="18"/>
</dbReference>
<keyword evidence="2 5" id="KW-0863">Zinc-finger</keyword>
<dbReference type="FunCoup" id="H2KY76">
    <property type="interactions" value="1421"/>
</dbReference>
<dbReference type="WormBase" id="B0336.7a">
    <property type="protein sequence ID" value="CE29546"/>
    <property type="gene ID" value="WBGene00015147"/>
</dbReference>
<dbReference type="CTD" id="175792"/>
<reference evidence="8 9" key="1">
    <citation type="journal article" date="1998" name="Science">
        <title>Genome sequence of the nematode C. elegans: a platform for investigating biology.</title>
        <authorList>
            <consortium name="The C. elegans sequencing consortium"/>
            <person name="Sulson J.E."/>
            <person name="Waterston R."/>
        </authorList>
    </citation>
    <scope>NUCLEOTIDE SEQUENCE [LARGE SCALE GENOMIC DNA]</scope>
    <source>
        <strain evidence="8 9">Bristol N2</strain>
    </source>
</reference>
<dbReference type="OrthoDB" id="5866893at2759"/>
<protein>
    <submittedName>
        <fullName evidence="8">THAP-type domain-containing protein</fullName>
    </submittedName>
</protein>
<evidence type="ECO:0000256" key="4">
    <source>
        <dbReference type="ARBA" id="ARBA00023125"/>
    </source>
</evidence>
<feature type="compositionally biased region" description="Acidic residues" evidence="6">
    <location>
        <begin position="8"/>
        <end position="30"/>
    </location>
</feature>
<dbReference type="Pfam" id="PF05485">
    <property type="entry name" value="THAP"/>
    <property type="match status" value="1"/>
</dbReference>
<keyword evidence="3" id="KW-0862">Zinc</keyword>